<proteinExistence type="predicted"/>
<feature type="transmembrane region" description="Helical" evidence="1">
    <location>
        <begin position="90"/>
        <end position="113"/>
    </location>
</feature>
<feature type="transmembrane region" description="Helical" evidence="1">
    <location>
        <begin position="204"/>
        <end position="222"/>
    </location>
</feature>
<name>A0A2G9CEI0_9BURK</name>
<dbReference type="PANTHER" id="PTHR37314">
    <property type="entry name" value="SLR0142 PROTEIN"/>
    <property type="match status" value="1"/>
</dbReference>
<sequence length="228" mass="23697">MTGVKRLLAASLTLGFIGGYVDTVGFVALFGLFTAHVTGNFVLIGAELSRSSGGSVLLKLLVFPTFVLSVALARMVALRCERTKTVASRPLLVMQAALLVVALACSVPAGAALAPDAPWAMATGLFITAAMGVQNAAGRLAWPALTPTTVMTGNVTQVVIDGVDLLRGAAGPDVRERLGRFIWPVAAFALGALTGAFAYVAWKFWALLLPLAMLAGLVVMDVRADRKG</sequence>
<dbReference type="OrthoDB" id="5125627at2"/>
<dbReference type="PANTHER" id="PTHR37314:SF5">
    <property type="entry name" value="SLR0142 PROTEIN"/>
    <property type="match status" value="1"/>
</dbReference>
<evidence type="ECO:0000313" key="3">
    <source>
        <dbReference type="Proteomes" id="UP000231501"/>
    </source>
</evidence>
<keyword evidence="1" id="KW-1133">Transmembrane helix</keyword>
<evidence type="ECO:0008006" key="4">
    <source>
        <dbReference type="Google" id="ProtNLM"/>
    </source>
</evidence>
<reference evidence="2 3" key="1">
    <citation type="submission" date="2017-11" db="EMBL/GenBank/DDBJ databases">
        <title>Draft genome sequence of Mitsuaria sp. HWN-4.</title>
        <authorList>
            <person name="Gundlapally S.R."/>
        </authorList>
    </citation>
    <scope>NUCLEOTIDE SEQUENCE [LARGE SCALE GENOMIC DNA]</scope>
    <source>
        <strain evidence="2 3">HWN-4</strain>
    </source>
</reference>
<protein>
    <recommendedName>
        <fullName evidence="4">DUF1275 domain-containing protein</fullName>
    </recommendedName>
</protein>
<dbReference type="Pfam" id="PF06912">
    <property type="entry name" value="DUF1275"/>
    <property type="match status" value="1"/>
</dbReference>
<keyword evidence="1" id="KW-0472">Membrane</keyword>
<evidence type="ECO:0000313" key="2">
    <source>
        <dbReference type="EMBL" id="PIM54858.1"/>
    </source>
</evidence>
<keyword evidence="1" id="KW-0812">Transmembrane</keyword>
<accession>A0A2G9CEI0</accession>
<dbReference type="InterPro" id="IPR010699">
    <property type="entry name" value="DUF1275"/>
</dbReference>
<keyword evidence="3" id="KW-1185">Reference proteome</keyword>
<dbReference type="EMBL" id="PEOG01000007">
    <property type="protein sequence ID" value="PIM54858.1"/>
    <property type="molecule type" value="Genomic_DNA"/>
</dbReference>
<gene>
    <name evidence="2" type="ORF">CS062_02965</name>
</gene>
<feature type="transmembrane region" description="Helical" evidence="1">
    <location>
        <begin position="12"/>
        <end position="36"/>
    </location>
</feature>
<dbReference type="RefSeq" id="WP_099859970.1">
    <property type="nucleotide sequence ID" value="NZ_PEOG01000007.1"/>
</dbReference>
<organism evidence="2 3">
    <name type="scientific">Roseateles chitinivorans</name>
    <dbReference type="NCBI Taxonomy" id="2917965"/>
    <lineage>
        <taxon>Bacteria</taxon>
        <taxon>Pseudomonadati</taxon>
        <taxon>Pseudomonadota</taxon>
        <taxon>Betaproteobacteria</taxon>
        <taxon>Burkholderiales</taxon>
        <taxon>Sphaerotilaceae</taxon>
        <taxon>Roseateles</taxon>
    </lineage>
</organism>
<dbReference type="Proteomes" id="UP000231501">
    <property type="component" value="Unassembled WGS sequence"/>
</dbReference>
<dbReference type="AlphaFoldDB" id="A0A2G9CEI0"/>
<evidence type="ECO:0000256" key="1">
    <source>
        <dbReference type="SAM" id="Phobius"/>
    </source>
</evidence>
<feature type="transmembrane region" description="Helical" evidence="1">
    <location>
        <begin position="56"/>
        <end position="78"/>
    </location>
</feature>
<comment type="caution">
    <text evidence="2">The sequence shown here is derived from an EMBL/GenBank/DDBJ whole genome shotgun (WGS) entry which is preliminary data.</text>
</comment>